<keyword evidence="5" id="KW-1185">Reference proteome</keyword>
<dbReference type="GO" id="GO:0003824">
    <property type="term" value="F:catalytic activity"/>
    <property type="evidence" value="ECO:0007669"/>
    <property type="project" value="UniProtKB-KW"/>
</dbReference>
<evidence type="ECO:0000259" key="3">
    <source>
        <dbReference type="Pfam" id="PF17919"/>
    </source>
</evidence>
<dbReference type="CDD" id="cd09274">
    <property type="entry name" value="RNase_HI_RT_Ty3"/>
    <property type="match status" value="1"/>
</dbReference>
<feature type="region of interest" description="Disordered" evidence="2">
    <location>
        <begin position="96"/>
        <end position="116"/>
    </location>
</feature>
<evidence type="ECO:0000256" key="1">
    <source>
        <dbReference type="ARBA" id="ARBA00023268"/>
    </source>
</evidence>
<dbReference type="SUPFAM" id="SSF56672">
    <property type="entry name" value="DNA/RNA polymerases"/>
    <property type="match status" value="1"/>
</dbReference>
<accession>A0A371FPZ2</accession>
<evidence type="ECO:0000313" key="4">
    <source>
        <dbReference type="EMBL" id="RDX80407.1"/>
    </source>
</evidence>
<dbReference type="InterPro" id="IPR043502">
    <property type="entry name" value="DNA/RNA_pol_sf"/>
</dbReference>
<dbReference type="OrthoDB" id="1931077at2759"/>
<proteinExistence type="predicted"/>
<evidence type="ECO:0000256" key="2">
    <source>
        <dbReference type="SAM" id="MobiDB-lite"/>
    </source>
</evidence>
<reference evidence="4" key="1">
    <citation type="submission" date="2018-05" db="EMBL/GenBank/DDBJ databases">
        <title>Draft genome of Mucuna pruriens seed.</title>
        <authorList>
            <person name="Nnadi N.E."/>
            <person name="Vos R."/>
            <person name="Hasami M.H."/>
            <person name="Devisetty U.K."/>
            <person name="Aguiy J.C."/>
        </authorList>
    </citation>
    <scope>NUCLEOTIDE SEQUENCE [LARGE SCALE GENOMIC DNA]</scope>
    <source>
        <strain evidence="4">JCA_2017</strain>
    </source>
</reference>
<comment type="caution">
    <text evidence="4">The sequence shown here is derived from an EMBL/GenBank/DDBJ whole genome shotgun (WGS) entry which is preliminary data.</text>
</comment>
<gene>
    <name evidence="4" type="primary">pol</name>
    <name evidence="4" type="ORF">CR513_39046</name>
</gene>
<sequence length="301" mass="34210">MRRLEVPYFTGEDPNGWIHRVERYFDINHILEEEKVLAASICLEGKALNWFQLVLRVEERSLLLTKGKDGLNGRVGPFINRPTLNTRWTGLNDRRERNEVGREQRRGAGLGGNTVGCMDEQGGPSGGVNHIEGMGGKLEYLEHIIFAEGIRADPNKVKAMVDWPLPKDIKGIRGFLGLIGYHTSFQWGEEAMKAFQELKEMMTQLPFLSMLNSQLSFEMETDASGVGIGLVLMQLGRPLAFISHALSKRARQKSVYERELMAIVFAGQKWKKYLLGNHFIITTDQRSLKYLFEQRVLDGDQ</sequence>
<protein>
    <submittedName>
        <fullName evidence="4">Retrovirus-related Pol polyprotein</fullName>
    </submittedName>
</protein>
<name>A0A371FPZ2_MUCPR</name>
<dbReference type="InterPro" id="IPR041577">
    <property type="entry name" value="RT_RNaseH_2"/>
</dbReference>
<organism evidence="4 5">
    <name type="scientific">Mucuna pruriens</name>
    <name type="common">Velvet bean</name>
    <name type="synonym">Dolichos pruriens</name>
    <dbReference type="NCBI Taxonomy" id="157652"/>
    <lineage>
        <taxon>Eukaryota</taxon>
        <taxon>Viridiplantae</taxon>
        <taxon>Streptophyta</taxon>
        <taxon>Embryophyta</taxon>
        <taxon>Tracheophyta</taxon>
        <taxon>Spermatophyta</taxon>
        <taxon>Magnoliopsida</taxon>
        <taxon>eudicotyledons</taxon>
        <taxon>Gunneridae</taxon>
        <taxon>Pentapetalae</taxon>
        <taxon>rosids</taxon>
        <taxon>fabids</taxon>
        <taxon>Fabales</taxon>
        <taxon>Fabaceae</taxon>
        <taxon>Papilionoideae</taxon>
        <taxon>50 kb inversion clade</taxon>
        <taxon>NPAAA clade</taxon>
        <taxon>indigoferoid/millettioid clade</taxon>
        <taxon>Phaseoleae</taxon>
        <taxon>Mucuna</taxon>
    </lineage>
</organism>
<feature type="domain" description="Reverse transcriptase/retrotransposon-derived protein RNase H-like" evidence="3">
    <location>
        <begin position="187"/>
        <end position="281"/>
    </location>
</feature>
<dbReference type="PANTHER" id="PTHR37984">
    <property type="entry name" value="PROTEIN CBG26694"/>
    <property type="match status" value="1"/>
</dbReference>
<dbReference type="PANTHER" id="PTHR37984:SF5">
    <property type="entry name" value="PROTEIN NYNRIN-LIKE"/>
    <property type="match status" value="1"/>
</dbReference>
<evidence type="ECO:0000313" key="5">
    <source>
        <dbReference type="Proteomes" id="UP000257109"/>
    </source>
</evidence>
<dbReference type="Proteomes" id="UP000257109">
    <property type="component" value="Unassembled WGS sequence"/>
</dbReference>
<feature type="non-terminal residue" evidence="4">
    <location>
        <position position="1"/>
    </location>
</feature>
<dbReference type="Pfam" id="PF17919">
    <property type="entry name" value="RT_RNaseH_2"/>
    <property type="match status" value="1"/>
</dbReference>
<keyword evidence="1" id="KW-0511">Multifunctional enzyme</keyword>
<dbReference type="STRING" id="157652.A0A371FPZ2"/>
<dbReference type="InterPro" id="IPR050951">
    <property type="entry name" value="Retrovirus_Pol_polyprotein"/>
</dbReference>
<feature type="compositionally biased region" description="Basic and acidic residues" evidence="2">
    <location>
        <begin position="96"/>
        <end position="106"/>
    </location>
</feature>
<dbReference type="AlphaFoldDB" id="A0A371FPZ2"/>
<dbReference type="EMBL" id="QJKJ01008232">
    <property type="protein sequence ID" value="RDX80407.1"/>
    <property type="molecule type" value="Genomic_DNA"/>
</dbReference>